<dbReference type="InterPro" id="IPR035919">
    <property type="entry name" value="EAL_sf"/>
</dbReference>
<dbReference type="InterPro" id="IPR000160">
    <property type="entry name" value="GGDEF_dom"/>
</dbReference>
<keyword evidence="1" id="KW-0812">Transmembrane</keyword>
<dbReference type="InterPro" id="IPR000014">
    <property type="entry name" value="PAS"/>
</dbReference>
<dbReference type="InterPro" id="IPR043128">
    <property type="entry name" value="Rev_trsase/Diguanyl_cyclase"/>
</dbReference>
<dbReference type="PANTHER" id="PTHR44757">
    <property type="entry name" value="DIGUANYLATE CYCLASE DGCP"/>
    <property type="match status" value="1"/>
</dbReference>
<dbReference type="InterPro" id="IPR013656">
    <property type="entry name" value="PAS_4"/>
</dbReference>
<evidence type="ECO:0000259" key="2">
    <source>
        <dbReference type="PROSITE" id="PS50113"/>
    </source>
</evidence>
<comment type="caution">
    <text evidence="5">The sequence shown here is derived from an EMBL/GenBank/DDBJ whole genome shotgun (WGS) entry which is preliminary data.</text>
</comment>
<dbReference type="SUPFAM" id="SSF141868">
    <property type="entry name" value="EAL domain-like"/>
    <property type="match status" value="1"/>
</dbReference>
<feature type="transmembrane region" description="Helical" evidence="1">
    <location>
        <begin position="101"/>
        <end position="123"/>
    </location>
</feature>
<feature type="transmembrane region" description="Helical" evidence="1">
    <location>
        <begin position="59"/>
        <end position="80"/>
    </location>
</feature>
<dbReference type="Gene3D" id="3.30.70.270">
    <property type="match status" value="1"/>
</dbReference>
<protein>
    <submittedName>
        <fullName evidence="5">Uncharacterized protein</fullName>
    </submittedName>
</protein>
<dbReference type="SMART" id="SM00267">
    <property type="entry name" value="GGDEF"/>
    <property type="match status" value="1"/>
</dbReference>
<evidence type="ECO:0000259" key="4">
    <source>
        <dbReference type="PROSITE" id="PS50887"/>
    </source>
</evidence>
<dbReference type="Pfam" id="PF08448">
    <property type="entry name" value="PAS_4"/>
    <property type="match status" value="1"/>
</dbReference>
<dbReference type="Proteomes" id="UP000198462">
    <property type="component" value="Unassembled WGS sequence"/>
</dbReference>
<dbReference type="Pfam" id="PF00990">
    <property type="entry name" value="GGDEF"/>
    <property type="match status" value="1"/>
</dbReference>
<dbReference type="EMBL" id="NFZT01000001">
    <property type="protein sequence ID" value="OWV32742.1"/>
    <property type="molecule type" value="Genomic_DNA"/>
</dbReference>
<dbReference type="InterPro" id="IPR000700">
    <property type="entry name" value="PAS-assoc_C"/>
</dbReference>
<dbReference type="SMART" id="SM00052">
    <property type="entry name" value="EAL"/>
    <property type="match status" value="1"/>
</dbReference>
<evidence type="ECO:0000313" key="5">
    <source>
        <dbReference type="EMBL" id="OWV32742.1"/>
    </source>
</evidence>
<feature type="transmembrane region" description="Helical" evidence="1">
    <location>
        <begin position="34"/>
        <end position="53"/>
    </location>
</feature>
<keyword evidence="1" id="KW-1133">Transmembrane helix</keyword>
<dbReference type="SUPFAM" id="SSF55785">
    <property type="entry name" value="PYP-like sensor domain (PAS domain)"/>
    <property type="match status" value="1"/>
</dbReference>
<dbReference type="SUPFAM" id="SSF55073">
    <property type="entry name" value="Nucleotide cyclase"/>
    <property type="match status" value="1"/>
</dbReference>
<feature type="transmembrane region" description="Helical" evidence="1">
    <location>
        <begin position="153"/>
        <end position="169"/>
    </location>
</feature>
<dbReference type="OrthoDB" id="9814202at2"/>
<feature type="domain" description="GGDEF" evidence="4">
    <location>
        <begin position="367"/>
        <end position="500"/>
    </location>
</feature>
<dbReference type="Gene3D" id="3.20.20.450">
    <property type="entry name" value="EAL domain"/>
    <property type="match status" value="1"/>
</dbReference>
<dbReference type="PROSITE" id="PS50883">
    <property type="entry name" value="EAL"/>
    <property type="match status" value="1"/>
</dbReference>
<dbReference type="Gene3D" id="3.30.450.20">
    <property type="entry name" value="PAS domain"/>
    <property type="match status" value="1"/>
</dbReference>
<dbReference type="InterPro" id="IPR001633">
    <property type="entry name" value="EAL_dom"/>
</dbReference>
<reference evidence="6" key="1">
    <citation type="submission" date="2017-05" db="EMBL/GenBank/DDBJ databases">
        <authorList>
            <person name="Lin X."/>
        </authorList>
    </citation>
    <scope>NUCLEOTIDE SEQUENCE [LARGE SCALE GENOMIC DNA]</scope>
    <source>
        <strain evidence="6">JLT2012</strain>
    </source>
</reference>
<dbReference type="Pfam" id="PF00563">
    <property type="entry name" value="EAL"/>
    <property type="match status" value="1"/>
</dbReference>
<feature type="domain" description="EAL" evidence="3">
    <location>
        <begin position="509"/>
        <end position="759"/>
    </location>
</feature>
<evidence type="ECO:0000313" key="6">
    <source>
        <dbReference type="Proteomes" id="UP000198462"/>
    </source>
</evidence>
<evidence type="ECO:0000256" key="1">
    <source>
        <dbReference type="SAM" id="Phobius"/>
    </source>
</evidence>
<dbReference type="InterPro" id="IPR029787">
    <property type="entry name" value="Nucleotide_cyclase"/>
</dbReference>
<proteinExistence type="predicted"/>
<feature type="transmembrane region" description="Helical" evidence="1">
    <location>
        <begin position="129"/>
        <end position="146"/>
    </location>
</feature>
<dbReference type="NCBIfam" id="TIGR00254">
    <property type="entry name" value="GGDEF"/>
    <property type="match status" value="1"/>
</dbReference>
<evidence type="ECO:0000259" key="3">
    <source>
        <dbReference type="PROSITE" id="PS50883"/>
    </source>
</evidence>
<dbReference type="InterPro" id="IPR052155">
    <property type="entry name" value="Biofilm_reg_signaling"/>
</dbReference>
<dbReference type="CDD" id="cd01948">
    <property type="entry name" value="EAL"/>
    <property type="match status" value="1"/>
</dbReference>
<dbReference type="PANTHER" id="PTHR44757:SF2">
    <property type="entry name" value="BIOFILM ARCHITECTURE MAINTENANCE PROTEIN MBAA"/>
    <property type="match status" value="1"/>
</dbReference>
<feature type="domain" description="PAC" evidence="2">
    <location>
        <begin position="282"/>
        <end position="336"/>
    </location>
</feature>
<organism evidence="5 6">
    <name type="scientific">Pacificimonas flava</name>
    <dbReference type="NCBI Taxonomy" id="1234595"/>
    <lineage>
        <taxon>Bacteria</taxon>
        <taxon>Pseudomonadati</taxon>
        <taxon>Pseudomonadota</taxon>
        <taxon>Alphaproteobacteria</taxon>
        <taxon>Sphingomonadales</taxon>
        <taxon>Sphingosinicellaceae</taxon>
        <taxon>Pacificimonas</taxon>
    </lineage>
</organism>
<gene>
    <name evidence="5" type="ORF">B5C34_04270</name>
</gene>
<keyword evidence="6" id="KW-1185">Reference proteome</keyword>
<dbReference type="InterPro" id="IPR035965">
    <property type="entry name" value="PAS-like_dom_sf"/>
</dbReference>
<keyword evidence="1" id="KW-0472">Membrane</keyword>
<name>A0A219B2Z8_9SPHN</name>
<dbReference type="AlphaFoldDB" id="A0A219B2Z8"/>
<accession>A0A219B2Z8</accession>
<dbReference type="PROSITE" id="PS50887">
    <property type="entry name" value="GGDEF"/>
    <property type="match status" value="1"/>
</dbReference>
<sequence length="793" mass="86457">MGTAMAVSAQKLVKRAEILSYLQRRGIESCQRSVTMATAGNLIFAGLLLLTFADLNSSAALLSPLSVILIGVALRFLATASSLPKQHDLKGRLAIKRRTRLLELANAGLGAAWLCVMLLLGQGASHSELMLIGFTAAGVMGVEAISLSALPRAAAISVGCIAAGGMAAMATAGEIGGVALMIALMLMLMRGIVQRYHTFRNSHLRTRALRRSRDVISLLLRETDWARTDWLWELDAGGRLVDPGYRFAEAAGRSIGWLRGLTLDALFDEGPERTQLVHYLEAKLSFRNVAVRVTRDGETRWWSLSGRPVENGDRVAFRGFATDITEMREAEAKVAYMAHFDALTGLANRATFNQDFSRSLERRRGQQQVALLFLDLDRFKAINDLYGHDVGDSVLAEAGVRLKTVLDEALTVARFGGDEFAVLLEGRDVEARARDVARRIFDAYRDPVAAGPHRLEVGTSIGMAVAPRDGKTMGDLIRAADLALYEAKRSGRGQMCAFRPEIGERDDESRALQADLMNAMNSEQLEIHYQPLIDVKTRATIGYEALLRWRRPDGRLIMPDDFIPLAERCGLIVPLGEWVIREAVRQLADFPDDVGVAVNVSPVQLRDGNLPATVMSALASCDQPGHRLELEITENVVLEDSSAVRASLETLQKMGVRLALDDFGTGYASLNYLRQFRFDKVKIDRSFISEFTSRKESLAVLRATIDLASNLGITTLAEGVESEEQMEQLAREGCRQAQGFLFSAAKPIGEFTGVPGQTGSGLAAAPHALAPEATESAAVPEGKVIVKKLRASP</sequence>
<dbReference type="PROSITE" id="PS50113">
    <property type="entry name" value="PAC"/>
    <property type="match status" value="1"/>
</dbReference>
<dbReference type="NCBIfam" id="TIGR00229">
    <property type="entry name" value="sensory_box"/>
    <property type="match status" value="1"/>
</dbReference>
<dbReference type="CDD" id="cd01949">
    <property type="entry name" value="GGDEF"/>
    <property type="match status" value="1"/>
</dbReference>